<dbReference type="Gene3D" id="1.10.10.10">
    <property type="entry name" value="Winged helix-like DNA-binding domain superfamily/Winged helix DNA-binding domain"/>
    <property type="match status" value="1"/>
</dbReference>
<dbReference type="OrthoDB" id="8537236at2"/>
<evidence type="ECO:0000313" key="1">
    <source>
        <dbReference type="EMBL" id="BAU48613.1"/>
    </source>
</evidence>
<proteinExistence type="predicted"/>
<dbReference type="AlphaFoldDB" id="A0A1B4V500"/>
<dbReference type="InterPro" id="IPR036390">
    <property type="entry name" value="WH_DNA-bd_sf"/>
</dbReference>
<dbReference type="Proteomes" id="UP000218899">
    <property type="component" value="Chromosome"/>
</dbReference>
<protein>
    <submittedName>
        <fullName evidence="1">Transcriptional regulator, MarR family protein</fullName>
    </submittedName>
</protein>
<reference evidence="1 2" key="1">
    <citation type="submission" date="2015-08" db="EMBL/GenBank/DDBJ databases">
        <title>Complete genome sequence of Sulfurifustis variabilis.</title>
        <authorList>
            <person name="Miura A."/>
            <person name="Kojima H."/>
            <person name="Fukui M."/>
        </authorList>
    </citation>
    <scope>NUCLEOTIDE SEQUENCE [LARGE SCALE GENOMIC DNA]</scope>
    <source>
        <strain evidence="2">skN76</strain>
    </source>
</reference>
<dbReference type="KEGG" id="sva:SVA_2061"/>
<dbReference type="SUPFAM" id="SSF46785">
    <property type="entry name" value="Winged helix' DNA-binding domain"/>
    <property type="match status" value="1"/>
</dbReference>
<gene>
    <name evidence="1" type="ORF">SVA_2061</name>
</gene>
<dbReference type="RefSeq" id="WP_096461100.1">
    <property type="nucleotide sequence ID" value="NZ_AP014936.1"/>
</dbReference>
<evidence type="ECO:0000313" key="2">
    <source>
        <dbReference type="Proteomes" id="UP000218899"/>
    </source>
</evidence>
<dbReference type="Pfam" id="PF13412">
    <property type="entry name" value="HTH_24"/>
    <property type="match status" value="1"/>
</dbReference>
<keyword evidence="2" id="KW-1185">Reference proteome</keyword>
<dbReference type="InterPro" id="IPR036388">
    <property type="entry name" value="WH-like_DNA-bd_sf"/>
</dbReference>
<accession>A0A1B4V500</accession>
<name>A0A1B4V500_9GAMM</name>
<sequence length="199" mass="22498">MNTTPQRDEERVLELLQAVERRSDVTQRHLARQMGVALGLANSYLKRCIRKGLIKISEAPANRYLYYLTPKGFSEKSRLTAKYLAASFAFYRSAGESCARALKECEARGQQRVLLCGVSDLAEVAALRALEMDIDIVGVFDPRTERRRFLGKPVWRNLSEALPFDVCLLTDTQADRGVYEQLLQTFGNNGVKVPDILRL</sequence>
<organism evidence="1 2">
    <name type="scientific">Sulfurifustis variabilis</name>
    <dbReference type="NCBI Taxonomy" id="1675686"/>
    <lineage>
        <taxon>Bacteria</taxon>
        <taxon>Pseudomonadati</taxon>
        <taxon>Pseudomonadota</taxon>
        <taxon>Gammaproteobacteria</taxon>
        <taxon>Acidiferrobacterales</taxon>
        <taxon>Acidiferrobacteraceae</taxon>
        <taxon>Sulfurifustis</taxon>
    </lineage>
</organism>
<dbReference type="EMBL" id="AP014936">
    <property type="protein sequence ID" value="BAU48613.1"/>
    <property type="molecule type" value="Genomic_DNA"/>
</dbReference>